<evidence type="ECO:0000313" key="17">
    <source>
        <dbReference type="Proteomes" id="UP000178930"/>
    </source>
</evidence>
<dbReference type="Proteomes" id="UP000178930">
    <property type="component" value="Unassembled WGS sequence"/>
</dbReference>
<feature type="binding site" description="in other chain" evidence="10">
    <location>
        <begin position="171"/>
        <end position="173"/>
    </location>
    <ligand>
        <name>ATP</name>
        <dbReference type="ChEBI" id="CHEBI:30616"/>
        <note>ligand shared between two neighboring subunits</note>
    </ligand>
</feature>
<evidence type="ECO:0000256" key="9">
    <source>
        <dbReference type="ARBA" id="ARBA00022958"/>
    </source>
</evidence>
<comment type="caution">
    <text evidence="16">The sequence shown here is derived from an EMBL/GenBank/DDBJ whole genome shotgun (WGS) entry which is preliminary data.</text>
</comment>
<keyword evidence="5 10" id="KW-0479">Metal-binding</keyword>
<comment type="pathway">
    <text evidence="1 10">Amino-acid biosynthesis; S-adenosyl-L-methionine biosynthesis; S-adenosyl-L-methionine from L-methionine: step 1/1.</text>
</comment>
<dbReference type="GO" id="GO:0004478">
    <property type="term" value="F:methionine adenosyltransferase activity"/>
    <property type="evidence" value="ECO:0007669"/>
    <property type="project" value="UniProtKB-UniRule"/>
</dbReference>
<dbReference type="GO" id="GO:0005524">
    <property type="term" value="F:ATP binding"/>
    <property type="evidence" value="ECO:0007669"/>
    <property type="project" value="UniProtKB-UniRule"/>
</dbReference>
<dbReference type="SUPFAM" id="SSF55973">
    <property type="entry name" value="S-adenosylmethionine synthetase"/>
    <property type="match status" value="3"/>
</dbReference>
<dbReference type="NCBIfam" id="TIGR01034">
    <property type="entry name" value="metK"/>
    <property type="match status" value="1"/>
</dbReference>
<dbReference type="CDD" id="cd18079">
    <property type="entry name" value="S-AdoMet_synt"/>
    <property type="match status" value="1"/>
</dbReference>
<feature type="binding site" description="in other chain" evidence="10">
    <location>
        <position position="104"/>
    </location>
    <ligand>
        <name>L-methionine</name>
        <dbReference type="ChEBI" id="CHEBI:57844"/>
        <note>ligand shared between two neighboring subunits</note>
    </ligand>
</feature>
<keyword evidence="10" id="KW-0963">Cytoplasm</keyword>
<protein>
    <recommendedName>
        <fullName evidence="10">S-adenosylmethionine synthase</fullName>
        <shortName evidence="10">AdoMet synthase</shortName>
        <ecNumber evidence="10">2.5.1.6</ecNumber>
    </recommendedName>
    <alternativeName>
        <fullName evidence="10">MAT</fullName>
    </alternativeName>
    <alternativeName>
        <fullName evidence="10">Methionine adenosyltransferase</fullName>
    </alternativeName>
</protein>
<dbReference type="PROSITE" id="PS00376">
    <property type="entry name" value="ADOMET_SYNTHASE_1"/>
    <property type="match status" value="1"/>
</dbReference>
<dbReference type="InterPro" id="IPR022628">
    <property type="entry name" value="S-AdoMet_synt_N"/>
</dbReference>
<evidence type="ECO:0000259" key="14">
    <source>
        <dbReference type="Pfam" id="PF02772"/>
    </source>
</evidence>
<comment type="subunit">
    <text evidence="10">Homotetramer; dimer of dimers.</text>
</comment>
<feature type="binding site" evidence="10">
    <location>
        <position position="22"/>
    </location>
    <ligand>
        <name>Mg(2+)</name>
        <dbReference type="ChEBI" id="CHEBI:18420"/>
    </ligand>
</feature>
<comment type="subcellular location">
    <subcellularLocation>
        <location evidence="10 11">Cytoplasm</location>
    </subcellularLocation>
</comment>
<keyword evidence="8 10" id="KW-0460">Magnesium</keyword>
<dbReference type="PIRSF" id="PIRSF000497">
    <property type="entry name" value="MAT"/>
    <property type="match status" value="1"/>
</dbReference>
<dbReference type="GO" id="GO:0006556">
    <property type="term" value="P:S-adenosylmethionine biosynthetic process"/>
    <property type="evidence" value="ECO:0007669"/>
    <property type="project" value="UniProtKB-UniRule"/>
</dbReference>
<evidence type="ECO:0000313" key="16">
    <source>
        <dbReference type="EMBL" id="OGY45071.1"/>
    </source>
</evidence>
<keyword evidence="7 10" id="KW-0067">ATP-binding</keyword>
<feature type="binding site" evidence="10">
    <location>
        <position position="245"/>
    </location>
    <ligand>
        <name>L-methionine</name>
        <dbReference type="ChEBI" id="CHEBI:57844"/>
        <note>ligand shared between two neighboring subunits</note>
    </ligand>
</feature>
<evidence type="ECO:0000259" key="13">
    <source>
        <dbReference type="Pfam" id="PF00438"/>
    </source>
</evidence>
<evidence type="ECO:0000259" key="15">
    <source>
        <dbReference type="Pfam" id="PF02773"/>
    </source>
</evidence>
<dbReference type="Pfam" id="PF00438">
    <property type="entry name" value="S-AdoMet_synt_N"/>
    <property type="match status" value="1"/>
</dbReference>
<dbReference type="GO" id="GO:0006730">
    <property type="term" value="P:one-carbon metabolic process"/>
    <property type="evidence" value="ECO:0007669"/>
    <property type="project" value="UniProtKB-KW"/>
</dbReference>
<dbReference type="HAMAP" id="MF_00086">
    <property type="entry name" value="S_AdoMet_synth1"/>
    <property type="match status" value="1"/>
</dbReference>
<evidence type="ECO:0000256" key="12">
    <source>
        <dbReference type="RuleBase" id="RU004462"/>
    </source>
</evidence>
<dbReference type="FunFam" id="3.30.300.10:FF:000003">
    <property type="entry name" value="S-adenosylmethionine synthase"/>
    <property type="match status" value="1"/>
</dbReference>
<feature type="binding site" description="in other chain" evidence="10">
    <location>
        <begin position="236"/>
        <end position="237"/>
    </location>
    <ligand>
        <name>ATP</name>
        <dbReference type="ChEBI" id="CHEBI:30616"/>
        <note>ligand shared between two neighboring subunits</note>
    </ligand>
</feature>
<comment type="cofactor">
    <cofactor evidence="10">
        <name>K(+)</name>
        <dbReference type="ChEBI" id="CHEBI:29103"/>
    </cofactor>
    <text evidence="10">Binds 1 potassium ion per subunit.</text>
</comment>
<comment type="similarity">
    <text evidence="2 10 12">Belongs to the AdoMet synthase family.</text>
</comment>
<evidence type="ECO:0000256" key="7">
    <source>
        <dbReference type="ARBA" id="ARBA00022840"/>
    </source>
</evidence>
<feature type="binding site" description="in other chain" evidence="10">
    <location>
        <begin position="251"/>
        <end position="252"/>
    </location>
    <ligand>
        <name>ATP</name>
        <dbReference type="ChEBI" id="CHEBI:30616"/>
        <note>ligand shared between two neighboring subunits</note>
    </ligand>
</feature>
<reference evidence="16 17" key="1">
    <citation type="journal article" date="2016" name="Nat. Commun.">
        <title>Thousands of microbial genomes shed light on interconnected biogeochemical processes in an aquifer system.</title>
        <authorList>
            <person name="Anantharaman K."/>
            <person name="Brown C.T."/>
            <person name="Hug L.A."/>
            <person name="Sharon I."/>
            <person name="Castelle C.J."/>
            <person name="Probst A.J."/>
            <person name="Thomas B.C."/>
            <person name="Singh A."/>
            <person name="Wilkins M.J."/>
            <person name="Karaoz U."/>
            <person name="Brodie E.L."/>
            <person name="Williams K.H."/>
            <person name="Hubbard S.S."/>
            <person name="Banfield J.F."/>
        </authorList>
    </citation>
    <scope>NUCLEOTIDE SEQUENCE [LARGE SCALE GENOMIC DNA]</scope>
</reference>
<dbReference type="PANTHER" id="PTHR11964">
    <property type="entry name" value="S-ADENOSYLMETHIONINE SYNTHETASE"/>
    <property type="match status" value="1"/>
</dbReference>
<dbReference type="EMBL" id="MHIB01000006">
    <property type="protein sequence ID" value="OGY45071.1"/>
    <property type="molecule type" value="Genomic_DNA"/>
</dbReference>
<feature type="binding site" evidence="10">
    <location>
        <position position="245"/>
    </location>
    <ligand>
        <name>ATP</name>
        <dbReference type="ChEBI" id="CHEBI:30616"/>
        <note>ligand shared between two neighboring subunits</note>
    </ligand>
</feature>
<organism evidence="16 17">
    <name type="scientific">Candidatus Buchananbacteria bacterium RIFCSPHIGHO2_01_FULL_39_14</name>
    <dbReference type="NCBI Taxonomy" id="1797532"/>
    <lineage>
        <taxon>Bacteria</taxon>
        <taxon>Candidatus Buchananiibacteriota</taxon>
    </lineage>
</organism>
<dbReference type="PROSITE" id="PS00377">
    <property type="entry name" value="ADOMET_SYNTHASE_2"/>
    <property type="match status" value="1"/>
</dbReference>
<feature type="domain" description="S-adenosylmethionine synthetase central" evidence="14">
    <location>
        <begin position="121"/>
        <end position="237"/>
    </location>
</feature>
<dbReference type="InterPro" id="IPR022629">
    <property type="entry name" value="S-AdoMet_synt_central"/>
</dbReference>
<dbReference type="InterPro" id="IPR022636">
    <property type="entry name" value="S-AdoMet_synthetase_sfam"/>
</dbReference>
<comment type="caution">
    <text evidence="10">Lacks conserved residue(s) required for the propagation of feature annotation.</text>
</comment>
<dbReference type="InterPro" id="IPR002133">
    <property type="entry name" value="S-AdoMet_synthetase"/>
</dbReference>
<evidence type="ECO:0000256" key="1">
    <source>
        <dbReference type="ARBA" id="ARBA00005224"/>
    </source>
</evidence>
<evidence type="ECO:0000256" key="2">
    <source>
        <dbReference type="ARBA" id="ARBA00009685"/>
    </source>
</evidence>
<feature type="binding site" evidence="10">
    <location>
        <position position="48"/>
    </location>
    <ligand>
        <name>K(+)</name>
        <dbReference type="ChEBI" id="CHEBI:29103"/>
    </ligand>
</feature>
<dbReference type="STRING" id="1797532.A2729_03370"/>
<evidence type="ECO:0000256" key="10">
    <source>
        <dbReference type="HAMAP-Rule" id="MF_00086"/>
    </source>
</evidence>
<evidence type="ECO:0000256" key="5">
    <source>
        <dbReference type="ARBA" id="ARBA00022723"/>
    </source>
</evidence>
<gene>
    <name evidence="10" type="primary">metK</name>
    <name evidence="16" type="ORF">A2729_03370</name>
</gene>
<sequence length="391" mass="42684">MSKETTGKYIFTSESVTEGHPDKICDQISDAILDELIKQDPHSHAGIETLATTGLVVVAGEIRTKGYVDIAGVVRQTIKEIGYDDHTIGFHWEDCGVVVAIDEQSPDIAQGVDAGKGRYKKQGAGDQGLMFGFACRETPELMPLPIVLAHKIAKRLAQVRKNRTLPYLRPDGKSEVAVEYIDGKPKRVETVVVAASHDEKVLEKRVERDVINQVIKPVCGRYLDKKTKFFINATGRFVKCGPPADAGLTGRKIIVDTYGGYGSHGGGCFSGKDPSKVDRSASYMARYVAKNIVAAGIAEKCEVQVAYVIGVAEPISILVDTFGTGQISEDKIVKLVRKHFDLTPGGIIKKLKLLRPIYKKTAAYGHFGRSEAEFYWEKTDLASTLKKAAGL</sequence>
<dbReference type="Pfam" id="PF02772">
    <property type="entry name" value="S-AdoMet_synt_M"/>
    <property type="match status" value="1"/>
</dbReference>
<keyword evidence="3 10" id="KW-0554">One-carbon metabolism</keyword>
<comment type="catalytic activity">
    <reaction evidence="10">
        <text>L-methionine + ATP + H2O = S-adenosyl-L-methionine + phosphate + diphosphate</text>
        <dbReference type="Rhea" id="RHEA:21080"/>
        <dbReference type="ChEBI" id="CHEBI:15377"/>
        <dbReference type="ChEBI" id="CHEBI:30616"/>
        <dbReference type="ChEBI" id="CHEBI:33019"/>
        <dbReference type="ChEBI" id="CHEBI:43474"/>
        <dbReference type="ChEBI" id="CHEBI:57844"/>
        <dbReference type="ChEBI" id="CHEBI:59789"/>
        <dbReference type="EC" id="2.5.1.6"/>
    </reaction>
</comment>
<feature type="binding site" description="in other chain" evidence="10">
    <location>
        <position position="61"/>
    </location>
    <ligand>
        <name>L-methionine</name>
        <dbReference type="ChEBI" id="CHEBI:57844"/>
        <note>ligand shared between two neighboring subunits</note>
    </ligand>
</feature>
<dbReference type="GO" id="GO:0005737">
    <property type="term" value="C:cytoplasm"/>
    <property type="evidence" value="ECO:0007669"/>
    <property type="project" value="UniProtKB-SubCell"/>
</dbReference>
<dbReference type="Gene3D" id="3.30.300.10">
    <property type="match status" value="3"/>
</dbReference>
<evidence type="ECO:0000256" key="3">
    <source>
        <dbReference type="ARBA" id="ARBA00022563"/>
    </source>
</evidence>
<keyword evidence="9 10" id="KW-0630">Potassium</keyword>
<evidence type="ECO:0000256" key="8">
    <source>
        <dbReference type="ARBA" id="ARBA00022842"/>
    </source>
</evidence>
<keyword evidence="4 10" id="KW-0808">Transferase</keyword>
<accession>A0A1G1XYN6</accession>
<keyword evidence="6 10" id="KW-0547">Nucleotide-binding</keyword>
<dbReference type="AlphaFoldDB" id="A0A1G1XYN6"/>
<evidence type="ECO:0000256" key="11">
    <source>
        <dbReference type="RuleBase" id="RU000542"/>
    </source>
</evidence>
<dbReference type="GO" id="GO:0000287">
    <property type="term" value="F:magnesium ion binding"/>
    <property type="evidence" value="ECO:0007669"/>
    <property type="project" value="UniProtKB-UniRule"/>
</dbReference>
<evidence type="ECO:0000256" key="4">
    <source>
        <dbReference type="ARBA" id="ARBA00022679"/>
    </source>
</evidence>
<feature type="binding site" evidence="10">
    <location>
        <position position="272"/>
    </location>
    <ligand>
        <name>ATP</name>
        <dbReference type="ChEBI" id="CHEBI:30616"/>
        <note>ligand shared between two neighboring subunits</note>
    </ligand>
</feature>
<dbReference type="EC" id="2.5.1.6" evidence="10"/>
<proteinExistence type="inferred from homology"/>
<feature type="region of interest" description="Flexible loop" evidence="10">
    <location>
        <begin position="104"/>
        <end position="114"/>
    </location>
</feature>
<feature type="domain" description="S-adenosylmethionine synthetase C-terminal" evidence="15">
    <location>
        <begin position="241"/>
        <end position="378"/>
    </location>
</feature>
<dbReference type="FunFam" id="3.30.300.10:FF:000004">
    <property type="entry name" value="S-adenosylmethionine synthase"/>
    <property type="match status" value="1"/>
</dbReference>
<feature type="binding site" description="in other chain" evidence="10">
    <location>
        <position position="20"/>
    </location>
    <ligand>
        <name>ATP</name>
        <dbReference type="ChEBI" id="CHEBI:30616"/>
        <note>ligand shared between two neighboring subunits</note>
    </ligand>
</feature>
<dbReference type="UniPathway" id="UPA00315">
    <property type="reaction ID" value="UER00080"/>
</dbReference>
<dbReference type="InterPro" id="IPR022630">
    <property type="entry name" value="S-AdoMet_synt_C"/>
</dbReference>
<dbReference type="Pfam" id="PF02773">
    <property type="entry name" value="S-AdoMet_synt_C"/>
    <property type="match status" value="1"/>
</dbReference>
<comment type="cofactor">
    <cofactor evidence="10">
        <name>Mg(2+)</name>
        <dbReference type="ChEBI" id="CHEBI:18420"/>
    </cofactor>
    <text evidence="10">Binds 2 divalent ions per subunit.</text>
</comment>
<evidence type="ECO:0000256" key="6">
    <source>
        <dbReference type="ARBA" id="ARBA00022741"/>
    </source>
</evidence>
<feature type="binding site" description="in other chain" evidence="10">
    <location>
        <position position="276"/>
    </location>
    <ligand>
        <name>L-methionine</name>
        <dbReference type="ChEBI" id="CHEBI:57844"/>
        <note>ligand shared between two neighboring subunits</note>
    </ligand>
</feature>
<name>A0A1G1XYN6_9BACT</name>
<comment type="function">
    <text evidence="10">Catalyzes the formation of S-adenosylmethionine (AdoMet) from methionine and ATP. The overall synthetic reaction is composed of two sequential steps, AdoMet formation and the subsequent tripolyphosphate hydrolysis which occurs prior to release of AdoMet from the enzyme.</text>
</comment>
<feature type="domain" description="S-adenosylmethionine synthetase N-terminal" evidence="13">
    <location>
        <begin position="8"/>
        <end position="106"/>
    </location>
</feature>
<dbReference type="InterPro" id="IPR022631">
    <property type="entry name" value="ADOMET_SYNTHASE_CS"/>
</dbReference>